<dbReference type="EMBL" id="MTHB01000067">
    <property type="protein sequence ID" value="OXC78315.1"/>
    <property type="molecule type" value="Genomic_DNA"/>
</dbReference>
<evidence type="ECO:0000313" key="2">
    <source>
        <dbReference type="EMBL" id="OXC78315.1"/>
    </source>
</evidence>
<evidence type="ECO:0000313" key="3">
    <source>
        <dbReference type="Proteomes" id="UP000214720"/>
    </source>
</evidence>
<feature type="region of interest" description="Disordered" evidence="1">
    <location>
        <begin position="1"/>
        <end position="23"/>
    </location>
</feature>
<evidence type="ECO:0000256" key="1">
    <source>
        <dbReference type="SAM" id="MobiDB-lite"/>
    </source>
</evidence>
<feature type="compositionally biased region" description="Polar residues" evidence="1">
    <location>
        <begin position="1"/>
        <end position="11"/>
    </location>
</feature>
<accession>A0A226X4C8</accession>
<dbReference type="Proteomes" id="UP000214720">
    <property type="component" value="Unassembled WGS sequence"/>
</dbReference>
<name>A0A226X4C8_CABSO</name>
<comment type="caution">
    <text evidence="2">The sequence shown here is derived from an EMBL/GenBank/DDBJ whole genome shotgun (WGS) entry which is preliminary data.</text>
</comment>
<feature type="compositionally biased region" description="Basic and acidic residues" evidence="1">
    <location>
        <begin position="12"/>
        <end position="23"/>
    </location>
</feature>
<protein>
    <submittedName>
        <fullName evidence="2">Uncharacterized protein</fullName>
    </submittedName>
</protein>
<gene>
    <name evidence="2" type="ORF">BSU04_12425</name>
</gene>
<dbReference type="AlphaFoldDB" id="A0A226X4C8"/>
<sequence>MASTFYMTCPQQHRESNKLTNSERQKLRELQDVMNAKRRYSAPPDSEADQWYAGFEDVDDEHGHTIKRGIPVWDPKAEHDEFFRIRFSHYDRLSDA</sequence>
<organism evidence="2 3">
    <name type="scientific">Caballeronia sordidicola</name>
    <name type="common">Burkholderia sordidicola</name>
    <dbReference type="NCBI Taxonomy" id="196367"/>
    <lineage>
        <taxon>Bacteria</taxon>
        <taxon>Pseudomonadati</taxon>
        <taxon>Pseudomonadota</taxon>
        <taxon>Betaproteobacteria</taxon>
        <taxon>Burkholderiales</taxon>
        <taxon>Burkholderiaceae</taxon>
        <taxon>Caballeronia</taxon>
    </lineage>
</organism>
<proteinExistence type="predicted"/>
<reference evidence="3" key="1">
    <citation type="submission" date="2017-01" db="EMBL/GenBank/DDBJ databases">
        <title>Genome Analysis of Deinococcus marmoris KOPRI26562.</title>
        <authorList>
            <person name="Kim J.H."/>
            <person name="Oh H.-M."/>
        </authorList>
    </citation>
    <scope>NUCLEOTIDE SEQUENCE [LARGE SCALE GENOMIC DNA]</scope>
    <source>
        <strain evidence="3">PAMC 26633</strain>
    </source>
</reference>